<keyword evidence="1" id="KW-0805">Transcription regulation</keyword>
<evidence type="ECO:0000313" key="5">
    <source>
        <dbReference type="EMBL" id="CDX16757.1"/>
    </source>
</evidence>
<evidence type="ECO:0000259" key="4">
    <source>
        <dbReference type="PROSITE" id="PS50995"/>
    </source>
</evidence>
<dbReference type="PANTHER" id="PTHR33164">
    <property type="entry name" value="TRANSCRIPTIONAL REGULATOR, MARR FAMILY"/>
    <property type="match status" value="1"/>
</dbReference>
<evidence type="ECO:0000256" key="2">
    <source>
        <dbReference type="ARBA" id="ARBA00023125"/>
    </source>
</evidence>
<dbReference type="AlphaFoldDB" id="A0A090DRN8"/>
<dbReference type="InterPro" id="IPR023187">
    <property type="entry name" value="Tscrpt_reg_MarR-type_CS"/>
</dbReference>
<sequence>MVAGPTSTGPGKERLRLWIRLLRASRTIEAELRERLKKEFDTTLPRFDVMAALYRSPEGMLMSDLSRFLLVSNGNVTGIVDRLVSEGLVTRARRNGDRRTSMVRLTEGGSRSFAAIAAAHENWVGELLGTVSEDEARRLTGMLKSFRSNWEGRE</sequence>
<evidence type="ECO:0000256" key="1">
    <source>
        <dbReference type="ARBA" id="ARBA00023015"/>
    </source>
</evidence>
<dbReference type="Proteomes" id="UP000045285">
    <property type="component" value="Unassembled WGS sequence"/>
</dbReference>
<keyword evidence="2" id="KW-0238">DNA-binding</keyword>
<dbReference type="InterPro" id="IPR000835">
    <property type="entry name" value="HTH_MarR-typ"/>
</dbReference>
<name>A0A090DRN8_MESPL</name>
<dbReference type="InterPro" id="IPR039422">
    <property type="entry name" value="MarR/SlyA-like"/>
</dbReference>
<organism evidence="5 6">
    <name type="scientific">Mesorhizobium plurifarium</name>
    <dbReference type="NCBI Taxonomy" id="69974"/>
    <lineage>
        <taxon>Bacteria</taxon>
        <taxon>Pseudomonadati</taxon>
        <taxon>Pseudomonadota</taxon>
        <taxon>Alphaproteobacteria</taxon>
        <taxon>Hyphomicrobiales</taxon>
        <taxon>Phyllobacteriaceae</taxon>
        <taxon>Mesorhizobium</taxon>
    </lineage>
</organism>
<dbReference type="STRING" id="69974.MPLDJ20_20754"/>
<feature type="domain" description="HTH marR-type" evidence="4">
    <location>
        <begin position="14"/>
        <end position="148"/>
    </location>
</feature>
<dbReference type="EMBL" id="CCMZ01000015">
    <property type="protein sequence ID" value="CDX16757.1"/>
    <property type="molecule type" value="Genomic_DNA"/>
</dbReference>
<keyword evidence="3" id="KW-0804">Transcription</keyword>
<proteinExistence type="predicted"/>
<evidence type="ECO:0000313" key="6">
    <source>
        <dbReference type="Proteomes" id="UP000045285"/>
    </source>
</evidence>
<accession>A0A090DRN8</accession>
<reference evidence="6" key="1">
    <citation type="submission" date="2014-08" db="EMBL/GenBank/DDBJ databases">
        <authorList>
            <person name="Moulin L."/>
        </authorList>
    </citation>
    <scope>NUCLEOTIDE SEQUENCE [LARGE SCALE GENOMIC DNA]</scope>
</reference>
<dbReference type="PROSITE" id="PS01117">
    <property type="entry name" value="HTH_MARR_1"/>
    <property type="match status" value="1"/>
</dbReference>
<dbReference type="SMART" id="SM00347">
    <property type="entry name" value="HTH_MARR"/>
    <property type="match status" value="1"/>
</dbReference>
<dbReference type="GO" id="GO:0003677">
    <property type="term" value="F:DNA binding"/>
    <property type="evidence" value="ECO:0007669"/>
    <property type="project" value="UniProtKB-KW"/>
</dbReference>
<dbReference type="InterPro" id="IPR036390">
    <property type="entry name" value="WH_DNA-bd_sf"/>
</dbReference>
<dbReference type="GO" id="GO:0003700">
    <property type="term" value="F:DNA-binding transcription factor activity"/>
    <property type="evidence" value="ECO:0007669"/>
    <property type="project" value="InterPro"/>
</dbReference>
<dbReference type="GO" id="GO:0006950">
    <property type="term" value="P:response to stress"/>
    <property type="evidence" value="ECO:0007669"/>
    <property type="project" value="TreeGrafter"/>
</dbReference>
<dbReference type="SUPFAM" id="SSF46785">
    <property type="entry name" value="Winged helix' DNA-binding domain"/>
    <property type="match status" value="1"/>
</dbReference>
<keyword evidence="6" id="KW-1185">Reference proteome</keyword>
<dbReference type="InterPro" id="IPR036388">
    <property type="entry name" value="WH-like_DNA-bd_sf"/>
</dbReference>
<dbReference type="Pfam" id="PF12802">
    <property type="entry name" value="MarR_2"/>
    <property type="match status" value="1"/>
</dbReference>
<dbReference type="Gene3D" id="1.10.10.10">
    <property type="entry name" value="Winged helix-like DNA-binding domain superfamily/Winged helix DNA-binding domain"/>
    <property type="match status" value="1"/>
</dbReference>
<dbReference type="PRINTS" id="PR00598">
    <property type="entry name" value="HTHMARR"/>
</dbReference>
<gene>
    <name evidence="5" type="ORF">MPL3356_220204</name>
</gene>
<evidence type="ECO:0000256" key="3">
    <source>
        <dbReference type="ARBA" id="ARBA00023163"/>
    </source>
</evidence>
<dbReference type="PANTHER" id="PTHR33164:SF43">
    <property type="entry name" value="HTH-TYPE TRANSCRIPTIONAL REPRESSOR YETL"/>
    <property type="match status" value="1"/>
</dbReference>
<protein>
    <submittedName>
        <fullName evidence="5">MarR family transcriptional regulator</fullName>
    </submittedName>
</protein>
<dbReference type="PROSITE" id="PS50995">
    <property type="entry name" value="HTH_MARR_2"/>
    <property type="match status" value="1"/>
</dbReference>